<dbReference type="CDD" id="cd16146">
    <property type="entry name" value="ARS_like"/>
    <property type="match status" value="1"/>
</dbReference>
<reference evidence="7" key="1">
    <citation type="journal article" date="2019" name="Int. J. Syst. Evol. Microbiol.">
        <title>The Global Catalogue of Microorganisms (GCM) 10K type strain sequencing project: providing services to taxonomists for standard genome sequencing and annotation.</title>
        <authorList>
            <consortium name="The Broad Institute Genomics Platform"/>
            <consortium name="The Broad Institute Genome Sequencing Center for Infectious Disease"/>
            <person name="Wu L."/>
            <person name="Ma J."/>
        </authorList>
    </citation>
    <scope>NUCLEOTIDE SEQUENCE [LARGE SCALE GENOMIC DNA]</scope>
    <source>
        <strain evidence="7">CCUG 60523</strain>
    </source>
</reference>
<dbReference type="Pfam" id="PF00884">
    <property type="entry name" value="Sulfatase"/>
    <property type="match status" value="1"/>
</dbReference>
<dbReference type="PROSITE" id="PS00523">
    <property type="entry name" value="SULFATASE_1"/>
    <property type="match status" value="1"/>
</dbReference>
<feature type="domain" description="Sulfatase N-terminal" evidence="5">
    <location>
        <begin position="25"/>
        <end position="319"/>
    </location>
</feature>
<evidence type="ECO:0000259" key="5">
    <source>
        <dbReference type="Pfam" id="PF00884"/>
    </source>
</evidence>
<dbReference type="PANTHER" id="PTHR42693:SF53">
    <property type="entry name" value="ENDO-4-O-SULFATASE"/>
    <property type="match status" value="1"/>
</dbReference>
<dbReference type="RefSeq" id="WP_377905042.1">
    <property type="nucleotide sequence ID" value="NZ_JBHRZS010000006.1"/>
</dbReference>
<dbReference type="InterPro" id="IPR017850">
    <property type="entry name" value="Alkaline_phosphatase_core_sf"/>
</dbReference>
<keyword evidence="7" id="KW-1185">Reference proteome</keyword>
<dbReference type="InterPro" id="IPR024607">
    <property type="entry name" value="Sulfatase_CS"/>
</dbReference>
<sequence length="581" mass="65569">MSRFLLVLLVISLVSCQKEITKSPPNVILILTDDQGYGDLGIHGNKAIQTPVLDQLANESARFERFYVSPLCAPTRASMLTGRYHLRTGTVSVSKGLETMDAEEYTLAELFKDNGYSTAIFGKWHNGQHYPNHPLAQGFDVFTGFLGGHWSNYFDTHLEKDREMQKIEGYISDVLTDEAINFLEENKDRSFFTYLAYNTPHSPHQVPDEYFDRYKAQGLDDELAAIYGMVTNLDDNIGRLLQKVKELGLEENTVIIFLTDNGPNGIRFNDEMKGRKGSVHEGGVRVPSFWKWPGKIPPGVQTTPASHIDILPTLVELLGLEFEEKRPLDGVSLAMSLRGEDQDFSRSIFSHVAQPERKLDPFPGAIRKDSLVLTHLEAGDELYDLKNDPSQKSNLADTYPELTMALSEEYKAWFEEVTEGANFDRPIPISSQSNEILLASYESLFSGELSFYEGHGWAQDWLTQWKDLDDRITWSLDVLDPGTFEVIFEYATPEDQIGSQLVLQQGMSQISFEITEPFIGETISSPDRITRKEAPEKTWKKIAIGEISLEKGKTDLTLFAKKIPADEVGDLYSLRLIPVNK</sequence>
<gene>
    <name evidence="6" type="ORF">ACFOSV_07650</name>
</gene>
<evidence type="ECO:0000256" key="3">
    <source>
        <dbReference type="ARBA" id="ARBA00022801"/>
    </source>
</evidence>
<name>A0ABV8ARZ6_9BACT</name>
<dbReference type="Proteomes" id="UP001595805">
    <property type="component" value="Unassembled WGS sequence"/>
</dbReference>
<evidence type="ECO:0000256" key="2">
    <source>
        <dbReference type="ARBA" id="ARBA00022723"/>
    </source>
</evidence>
<protein>
    <submittedName>
        <fullName evidence="6">Arylsulfatase</fullName>
    </submittedName>
</protein>
<dbReference type="InterPro" id="IPR000917">
    <property type="entry name" value="Sulfatase_N"/>
</dbReference>
<comment type="caution">
    <text evidence="6">The sequence shown here is derived from an EMBL/GenBank/DDBJ whole genome shotgun (WGS) entry which is preliminary data.</text>
</comment>
<dbReference type="Gene3D" id="3.40.720.10">
    <property type="entry name" value="Alkaline Phosphatase, subunit A"/>
    <property type="match status" value="1"/>
</dbReference>
<dbReference type="InterPro" id="IPR050738">
    <property type="entry name" value="Sulfatase"/>
</dbReference>
<keyword evidence="4" id="KW-0106">Calcium</keyword>
<evidence type="ECO:0000256" key="4">
    <source>
        <dbReference type="ARBA" id="ARBA00022837"/>
    </source>
</evidence>
<dbReference type="PANTHER" id="PTHR42693">
    <property type="entry name" value="ARYLSULFATASE FAMILY MEMBER"/>
    <property type="match status" value="1"/>
</dbReference>
<evidence type="ECO:0000313" key="6">
    <source>
        <dbReference type="EMBL" id="MFC3880044.1"/>
    </source>
</evidence>
<dbReference type="SUPFAM" id="SSF53649">
    <property type="entry name" value="Alkaline phosphatase-like"/>
    <property type="match status" value="1"/>
</dbReference>
<proteinExistence type="inferred from homology"/>
<comment type="similarity">
    <text evidence="1">Belongs to the sulfatase family.</text>
</comment>
<dbReference type="EMBL" id="JBHRZS010000006">
    <property type="protein sequence ID" value="MFC3880044.1"/>
    <property type="molecule type" value="Genomic_DNA"/>
</dbReference>
<dbReference type="PROSITE" id="PS51257">
    <property type="entry name" value="PROKAR_LIPOPROTEIN"/>
    <property type="match status" value="1"/>
</dbReference>
<dbReference type="Gene3D" id="3.30.1120.10">
    <property type="match status" value="1"/>
</dbReference>
<keyword evidence="3" id="KW-0378">Hydrolase</keyword>
<keyword evidence="2" id="KW-0479">Metal-binding</keyword>
<organism evidence="6 7">
    <name type="scientific">Algoriphagus namhaensis</name>
    <dbReference type="NCBI Taxonomy" id="915353"/>
    <lineage>
        <taxon>Bacteria</taxon>
        <taxon>Pseudomonadati</taxon>
        <taxon>Bacteroidota</taxon>
        <taxon>Cytophagia</taxon>
        <taxon>Cytophagales</taxon>
        <taxon>Cyclobacteriaceae</taxon>
        <taxon>Algoriphagus</taxon>
    </lineage>
</organism>
<evidence type="ECO:0000256" key="1">
    <source>
        <dbReference type="ARBA" id="ARBA00008779"/>
    </source>
</evidence>
<accession>A0ABV8ARZ6</accession>
<evidence type="ECO:0000313" key="7">
    <source>
        <dbReference type="Proteomes" id="UP001595805"/>
    </source>
</evidence>